<evidence type="ECO:0000259" key="17">
    <source>
        <dbReference type="PROSITE" id="PS50109"/>
    </source>
</evidence>
<dbReference type="InterPro" id="IPR004358">
    <property type="entry name" value="Sig_transdc_His_kin-like_C"/>
</dbReference>
<evidence type="ECO:0000256" key="10">
    <source>
        <dbReference type="ARBA" id="ARBA00022840"/>
    </source>
</evidence>
<evidence type="ECO:0000256" key="14">
    <source>
        <dbReference type="ARBA" id="ARBA00039401"/>
    </source>
</evidence>
<accession>A0A101J7M8</accession>
<evidence type="ECO:0000256" key="15">
    <source>
        <dbReference type="SAM" id="MobiDB-lite"/>
    </source>
</evidence>
<sequence length="686" mass="73088">MTFSRSAARTVGFSILYLVTAYLGRLTVLDDTNLSLVWPAAGILVVWFVAQRGSRWQWLDVLSLSAITMTVNLATGASAALAAFFVAANLVQAYLFTALFHRWLPESVTSSDHGEGLSRLWQVWRLVGAAAIASGAGALIGPTGVWLTGGEYSWPGALVWVTRNVVSILLISIAVRGVGRSWVRRHTYRPRALPIGRTLEYALLSVASVAAYYLMFGLANDLPAAFALIAMTVWAGVRLNTTYVVLHNLMFGTLAVLFTLAGEGPFAMIASHPVRALVAQLFVGTVAIVGLSLALSRDERNALTARLREQAQLLTTVIESVSEGIGVVDEQGAFLVRNPAMGRLLGGFTSLDESAEAATYYGVFHLDGTPVAEDDLPQRRVLAGEQLAPTEYLIRNAGVPEGRIVKVTAVLLPGHINEQPHAVVAVYDVTADRRHRDELANFAGVVAHDLLNPLATVEGWSDALLEDLDDPAALVDGIGRIQRASARMRTLIDDLLVYTTARDAALMPAYCDLTSLLADITAGRIDHAQSAGEAVPSFRCGDLAAVDGDPLLVRQLLENLIGNAIKYTAPGVTPAITVTTAADPDGDGLTRVEITDNGIGIPAGHHDAVFGNFHRAHRDTDYTGTGLGLAICKRIVERHGGTIAAADNPAGPGTRISFTLPSATIPARAPTGPNTHRVPSSFDQAR</sequence>
<dbReference type="GO" id="GO:0005886">
    <property type="term" value="C:plasma membrane"/>
    <property type="evidence" value="ECO:0007669"/>
    <property type="project" value="UniProtKB-SubCell"/>
</dbReference>
<proteinExistence type="predicted"/>
<feature type="transmembrane region" description="Helical" evidence="16">
    <location>
        <begin position="7"/>
        <end position="28"/>
    </location>
</feature>
<name>A0A101J7M8_9ACTN</name>
<feature type="transmembrane region" description="Helical" evidence="16">
    <location>
        <begin position="222"/>
        <end position="239"/>
    </location>
</feature>
<dbReference type="AlphaFoldDB" id="A0A101J7M8"/>
<evidence type="ECO:0000256" key="16">
    <source>
        <dbReference type="SAM" id="Phobius"/>
    </source>
</evidence>
<keyword evidence="9 19" id="KW-0418">Kinase</keyword>
<keyword evidence="6" id="KW-0808">Transferase</keyword>
<keyword evidence="7 16" id="KW-0812">Transmembrane</keyword>
<keyword evidence="20" id="KW-1185">Reference proteome</keyword>
<dbReference type="SMART" id="SM00387">
    <property type="entry name" value="HATPase_c"/>
    <property type="match status" value="1"/>
</dbReference>
<dbReference type="EMBL" id="LLZH01000349">
    <property type="protein sequence ID" value="KUL21734.1"/>
    <property type="molecule type" value="Genomic_DNA"/>
</dbReference>
<evidence type="ECO:0000256" key="9">
    <source>
        <dbReference type="ARBA" id="ARBA00022777"/>
    </source>
</evidence>
<evidence type="ECO:0000313" key="20">
    <source>
        <dbReference type="Proteomes" id="UP000053244"/>
    </source>
</evidence>
<dbReference type="Gene3D" id="3.30.565.10">
    <property type="entry name" value="Histidine kinase-like ATPase, C-terminal domain"/>
    <property type="match status" value="1"/>
</dbReference>
<evidence type="ECO:0000256" key="1">
    <source>
        <dbReference type="ARBA" id="ARBA00000085"/>
    </source>
</evidence>
<reference evidence="19 20" key="1">
    <citation type="submission" date="2015-10" db="EMBL/GenBank/DDBJ databases">
        <authorList>
            <person name="Gilbert D.G."/>
        </authorList>
    </citation>
    <scope>NUCLEOTIDE SEQUENCE [LARGE SCALE GENOMIC DNA]</scope>
    <source>
        <strain evidence="19 20">NRRL B-16712</strain>
    </source>
</reference>
<evidence type="ECO:0000256" key="6">
    <source>
        <dbReference type="ARBA" id="ARBA00022679"/>
    </source>
</evidence>
<feature type="compositionally biased region" description="Polar residues" evidence="15">
    <location>
        <begin position="672"/>
        <end position="686"/>
    </location>
</feature>
<dbReference type="PRINTS" id="PR00344">
    <property type="entry name" value="BCTRLSENSOR"/>
</dbReference>
<dbReference type="Gene3D" id="3.30.450.20">
    <property type="entry name" value="PAS domain"/>
    <property type="match status" value="1"/>
</dbReference>
<feature type="transmembrane region" description="Helical" evidence="16">
    <location>
        <begin position="276"/>
        <end position="296"/>
    </location>
</feature>
<keyword evidence="8" id="KW-0547">Nucleotide-binding</keyword>
<dbReference type="InterPro" id="IPR005467">
    <property type="entry name" value="His_kinase_dom"/>
</dbReference>
<dbReference type="Pfam" id="PF02518">
    <property type="entry name" value="HATPase_c"/>
    <property type="match status" value="1"/>
</dbReference>
<dbReference type="GO" id="GO:0030295">
    <property type="term" value="F:protein kinase activator activity"/>
    <property type="evidence" value="ECO:0007669"/>
    <property type="project" value="TreeGrafter"/>
</dbReference>
<evidence type="ECO:0000256" key="3">
    <source>
        <dbReference type="ARBA" id="ARBA00004236"/>
    </source>
</evidence>
<dbReference type="OrthoDB" id="5241402at2"/>
<dbReference type="SMART" id="SM00388">
    <property type="entry name" value="HisKA"/>
    <property type="match status" value="1"/>
</dbReference>
<dbReference type="GO" id="GO:0000155">
    <property type="term" value="F:phosphorelay sensor kinase activity"/>
    <property type="evidence" value="ECO:0007669"/>
    <property type="project" value="InterPro"/>
</dbReference>
<dbReference type="EC" id="2.7.13.3" evidence="4"/>
<dbReference type="GO" id="GO:0005524">
    <property type="term" value="F:ATP binding"/>
    <property type="evidence" value="ECO:0007669"/>
    <property type="project" value="UniProtKB-KW"/>
</dbReference>
<feature type="domain" description="Histidine kinase" evidence="17">
    <location>
        <begin position="445"/>
        <end position="664"/>
    </location>
</feature>
<dbReference type="GO" id="GO:0007234">
    <property type="term" value="P:osmosensory signaling via phosphorelay pathway"/>
    <property type="evidence" value="ECO:0007669"/>
    <property type="project" value="TreeGrafter"/>
</dbReference>
<evidence type="ECO:0000313" key="19">
    <source>
        <dbReference type="EMBL" id="KUL21734.1"/>
    </source>
</evidence>
<feature type="transmembrane region" description="Helical" evidence="16">
    <location>
        <begin position="123"/>
        <end position="145"/>
    </location>
</feature>
<gene>
    <name evidence="19" type="ORF">ADL15_50085</name>
</gene>
<dbReference type="PANTHER" id="PTHR42878:SF7">
    <property type="entry name" value="SENSOR HISTIDINE KINASE GLRK"/>
    <property type="match status" value="1"/>
</dbReference>
<comment type="catalytic activity">
    <reaction evidence="1">
        <text>ATP + protein L-histidine = ADP + protein N-phospho-L-histidine.</text>
        <dbReference type="EC" id="2.7.13.3"/>
    </reaction>
</comment>
<keyword evidence="13 16" id="KW-0472">Membrane</keyword>
<feature type="transmembrane region" description="Helical" evidence="16">
    <location>
        <begin position="34"/>
        <end position="50"/>
    </location>
</feature>
<dbReference type="Proteomes" id="UP000053244">
    <property type="component" value="Unassembled WGS sequence"/>
</dbReference>
<comment type="caution">
    <text evidence="19">The sequence shown here is derived from an EMBL/GenBank/DDBJ whole genome shotgun (WGS) entry which is preliminary data.</text>
</comment>
<dbReference type="SUPFAM" id="SSF47384">
    <property type="entry name" value="Homodimeric domain of signal transducing histidine kinase"/>
    <property type="match status" value="1"/>
</dbReference>
<dbReference type="InterPro" id="IPR035965">
    <property type="entry name" value="PAS-like_dom_sf"/>
</dbReference>
<evidence type="ECO:0000256" key="5">
    <source>
        <dbReference type="ARBA" id="ARBA00022553"/>
    </source>
</evidence>
<evidence type="ECO:0000256" key="8">
    <source>
        <dbReference type="ARBA" id="ARBA00022741"/>
    </source>
</evidence>
<keyword evidence="10" id="KW-0067">ATP-binding</keyword>
<feature type="transmembrane region" description="Helical" evidence="16">
    <location>
        <begin position="157"/>
        <end position="178"/>
    </location>
</feature>
<dbReference type="InterPro" id="IPR003661">
    <property type="entry name" value="HisK_dim/P_dom"/>
</dbReference>
<dbReference type="InterPro" id="IPR000014">
    <property type="entry name" value="PAS"/>
</dbReference>
<dbReference type="SUPFAM" id="SSF55785">
    <property type="entry name" value="PYP-like sensor domain (PAS domain)"/>
    <property type="match status" value="1"/>
</dbReference>
<feature type="transmembrane region" description="Helical" evidence="16">
    <location>
        <begin position="251"/>
        <end position="270"/>
    </location>
</feature>
<evidence type="ECO:0000256" key="4">
    <source>
        <dbReference type="ARBA" id="ARBA00012438"/>
    </source>
</evidence>
<comment type="subcellular location">
    <subcellularLocation>
        <location evidence="3">Cell membrane</location>
    </subcellularLocation>
    <subcellularLocation>
        <location evidence="2">Membrane</location>
        <topology evidence="2">Multi-pass membrane protein</topology>
    </subcellularLocation>
</comment>
<evidence type="ECO:0000259" key="18">
    <source>
        <dbReference type="PROSITE" id="PS50112"/>
    </source>
</evidence>
<dbReference type="Pfam" id="PF00512">
    <property type="entry name" value="HisKA"/>
    <property type="match status" value="1"/>
</dbReference>
<feature type="transmembrane region" description="Helical" evidence="16">
    <location>
        <begin position="199"/>
        <end position="216"/>
    </location>
</feature>
<protein>
    <recommendedName>
        <fullName evidence="14">Sensor-like histidine kinase SenX3</fullName>
        <ecNumber evidence="4">2.7.13.3</ecNumber>
    </recommendedName>
</protein>
<organism evidence="19 20">
    <name type="scientific">Actinoplanes awajinensis subsp. mycoplanecinus</name>
    <dbReference type="NCBI Taxonomy" id="135947"/>
    <lineage>
        <taxon>Bacteria</taxon>
        <taxon>Bacillati</taxon>
        <taxon>Actinomycetota</taxon>
        <taxon>Actinomycetes</taxon>
        <taxon>Micromonosporales</taxon>
        <taxon>Micromonosporaceae</taxon>
        <taxon>Actinoplanes</taxon>
    </lineage>
</organism>
<dbReference type="Gene3D" id="1.10.287.130">
    <property type="match status" value="1"/>
</dbReference>
<evidence type="ECO:0000256" key="12">
    <source>
        <dbReference type="ARBA" id="ARBA00023012"/>
    </source>
</evidence>
<dbReference type="GO" id="GO:0000156">
    <property type="term" value="F:phosphorelay response regulator activity"/>
    <property type="evidence" value="ECO:0007669"/>
    <property type="project" value="TreeGrafter"/>
</dbReference>
<dbReference type="InterPro" id="IPR036097">
    <property type="entry name" value="HisK_dim/P_sf"/>
</dbReference>
<dbReference type="PROSITE" id="PS50112">
    <property type="entry name" value="PAS"/>
    <property type="match status" value="1"/>
</dbReference>
<dbReference type="SUPFAM" id="SSF55874">
    <property type="entry name" value="ATPase domain of HSP90 chaperone/DNA topoisomerase II/histidine kinase"/>
    <property type="match status" value="1"/>
</dbReference>
<dbReference type="InterPro" id="IPR003594">
    <property type="entry name" value="HATPase_dom"/>
</dbReference>
<feature type="domain" description="PAS" evidence="18">
    <location>
        <begin position="310"/>
        <end position="346"/>
    </location>
</feature>
<evidence type="ECO:0000256" key="7">
    <source>
        <dbReference type="ARBA" id="ARBA00022692"/>
    </source>
</evidence>
<evidence type="ECO:0000256" key="13">
    <source>
        <dbReference type="ARBA" id="ARBA00023136"/>
    </source>
</evidence>
<feature type="region of interest" description="Disordered" evidence="15">
    <location>
        <begin position="665"/>
        <end position="686"/>
    </location>
</feature>
<dbReference type="PANTHER" id="PTHR42878">
    <property type="entry name" value="TWO-COMPONENT HISTIDINE KINASE"/>
    <property type="match status" value="1"/>
</dbReference>
<evidence type="ECO:0000256" key="2">
    <source>
        <dbReference type="ARBA" id="ARBA00004141"/>
    </source>
</evidence>
<dbReference type="InterPro" id="IPR036890">
    <property type="entry name" value="HATPase_C_sf"/>
</dbReference>
<dbReference type="InterPro" id="IPR050351">
    <property type="entry name" value="BphY/WalK/GraS-like"/>
</dbReference>
<keyword evidence="5" id="KW-0597">Phosphoprotein</keyword>
<dbReference type="PROSITE" id="PS50109">
    <property type="entry name" value="HIS_KIN"/>
    <property type="match status" value="1"/>
</dbReference>
<evidence type="ECO:0000256" key="11">
    <source>
        <dbReference type="ARBA" id="ARBA00022989"/>
    </source>
</evidence>
<keyword evidence="12" id="KW-0902">Two-component regulatory system</keyword>
<dbReference type="CDD" id="cd00082">
    <property type="entry name" value="HisKA"/>
    <property type="match status" value="1"/>
</dbReference>
<keyword evidence="11 16" id="KW-1133">Transmembrane helix</keyword>